<organism evidence="2 3">
    <name type="scientific">Diversispora epigaea</name>
    <dbReference type="NCBI Taxonomy" id="1348612"/>
    <lineage>
        <taxon>Eukaryota</taxon>
        <taxon>Fungi</taxon>
        <taxon>Fungi incertae sedis</taxon>
        <taxon>Mucoromycota</taxon>
        <taxon>Glomeromycotina</taxon>
        <taxon>Glomeromycetes</taxon>
        <taxon>Diversisporales</taxon>
        <taxon>Diversisporaceae</taxon>
        <taxon>Diversispora</taxon>
    </lineage>
</organism>
<dbReference type="EMBL" id="PQFF01000063">
    <property type="protein sequence ID" value="RHZ85382.1"/>
    <property type="molecule type" value="Genomic_DNA"/>
</dbReference>
<sequence>MSPTLPIELDIITWPVEEINEKQFKKMIHKRTGEVAGIFEDNQIQASKNIKGIQKQQKITYDRKIRMMTYKTGDMVLEYRSDLQNHQVLGNDSYILRTNRGEVLNSRPVHGNRLKSYKQRFTKESSQITKRISANLRRNLSYHRQYWCIFGNRKYATDIHETNGQRMNAYRKLGDYLQDAQLGKNFSLWCGVGTTQKSLPTNTPKRTTSLPTSSQSNKPKTRTLQLILQTTTPVHRTKHHITRSKTIQKHEKRKFMAQTLPTTRQKLYSPRKNSYFRCSFEVKTLRQKRAIKTKSPVRPQAYPHEDYFHKKTSSSPFTPFVKNFRNVMSNWIYKLPKSEFERFLQLCKTMSTQLIENLLEIGVESQELPFERGNVCGEVNW</sequence>
<dbReference type="Proteomes" id="UP000266861">
    <property type="component" value="Unassembled WGS sequence"/>
</dbReference>
<dbReference type="OrthoDB" id="10647412at2759"/>
<evidence type="ECO:0000313" key="3">
    <source>
        <dbReference type="Proteomes" id="UP000266861"/>
    </source>
</evidence>
<name>A0A397JE26_9GLOM</name>
<feature type="region of interest" description="Disordered" evidence="1">
    <location>
        <begin position="197"/>
        <end position="220"/>
    </location>
</feature>
<dbReference type="STRING" id="1348612.A0A397JE26"/>
<feature type="compositionally biased region" description="Polar residues" evidence="1">
    <location>
        <begin position="197"/>
        <end position="218"/>
    </location>
</feature>
<proteinExistence type="predicted"/>
<reference evidence="2 3" key="1">
    <citation type="submission" date="2018-08" db="EMBL/GenBank/DDBJ databases">
        <title>Genome and evolution of the arbuscular mycorrhizal fungus Diversispora epigaea (formerly Glomus versiforme) and its bacterial endosymbionts.</title>
        <authorList>
            <person name="Sun X."/>
            <person name="Fei Z."/>
            <person name="Harrison M."/>
        </authorList>
    </citation>
    <scope>NUCLEOTIDE SEQUENCE [LARGE SCALE GENOMIC DNA]</scope>
    <source>
        <strain evidence="2 3">IT104</strain>
    </source>
</reference>
<comment type="caution">
    <text evidence="2">The sequence shown here is derived from an EMBL/GenBank/DDBJ whole genome shotgun (WGS) entry which is preliminary data.</text>
</comment>
<keyword evidence="3" id="KW-1185">Reference proteome</keyword>
<accession>A0A397JE26</accession>
<evidence type="ECO:0000256" key="1">
    <source>
        <dbReference type="SAM" id="MobiDB-lite"/>
    </source>
</evidence>
<dbReference type="AlphaFoldDB" id="A0A397JE26"/>
<protein>
    <submittedName>
        <fullName evidence="2">Uncharacterized protein</fullName>
    </submittedName>
</protein>
<gene>
    <name evidence="2" type="ORF">Glove_66g43</name>
</gene>
<evidence type="ECO:0000313" key="2">
    <source>
        <dbReference type="EMBL" id="RHZ85382.1"/>
    </source>
</evidence>